<feature type="domain" description="PEP-utilising enzyme mobile" evidence="1">
    <location>
        <begin position="397"/>
        <end position="467"/>
    </location>
</feature>
<dbReference type="STRING" id="1218507.JF74_03940"/>
<dbReference type="AlphaFoldDB" id="A0A0F4LII3"/>
<dbReference type="PATRIC" id="fig|1218507.3.peg.561"/>
<dbReference type="OrthoDB" id="9765468at2"/>
<comment type="caution">
    <text evidence="2">The sequence shown here is derived from an EMBL/GenBank/DDBJ whole genome shotgun (WGS) entry which is preliminary data.</text>
</comment>
<dbReference type="Pfam" id="PF00391">
    <property type="entry name" value="PEP-utilizers"/>
    <property type="match status" value="1"/>
</dbReference>
<dbReference type="SUPFAM" id="SSF52009">
    <property type="entry name" value="Phosphohistidine domain"/>
    <property type="match status" value="1"/>
</dbReference>
<protein>
    <recommendedName>
        <fullName evidence="1">PEP-utilising enzyme mobile domain-containing protein</fullName>
    </recommendedName>
</protein>
<evidence type="ECO:0000313" key="2">
    <source>
        <dbReference type="EMBL" id="KJY57371.1"/>
    </source>
</evidence>
<dbReference type="GO" id="GO:0016772">
    <property type="term" value="F:transferase activity, transferring phosphorus-containing groups"/>
    <property type="evidence" value="ECO:0007669"/>
    <property type="project" value="InterPro"/>
</dbReference>
<dbReference type="InterPro" id="IPR051549">
    <property type="entry name" value="PEP_Utilizing_Enz"/>
</dbReference>
<evidence type="ECO:0000313" key="3">
    <source>
        <dbReference type="Proteomes" id="UP000033531"/>
    </source>
</evidence>
<dbReference type="InterPro" id="IPR008279">
    <property type="entry name" value="PEP-util_enz_mobile_dom"/>
</dbReference>
<accession>A0A0F4LII3</accession>
<proteinExistence type="predicted"/>
<sequence>MLFSNTVNDNYKIINHRNVDKMIDVEFLQDLYSQVDLEINPVRFRNIISIYRDGIFQAYAPEKEWNFLQEYVGNKFLEKDRSFLIGLNHYIEFPKTELKKLLKSIAQRDLNSDSPKILCHTLIKLHFCALNEIYGINLVQIEEGLHYAIKKFLQSEQNFGTDAFNWLLGDSHSILTDAIELKVSLSEKKRKGLITNKEAEQIYTNQYGGLETAYGNFKEKNSNNEKEKQFVKDTNKESFLPSYGRRKDKIAFKNMDLAICLRNYSSKIFELRDKNKFLMGQVSTEKNRVFNTLLSKLKILPQEGKFYMLMELYKAVYEDYRVSKNTIKERSKGVVLSRKENIKTEANSNTKLLITNFASKTSNSRTLKLMRGVPVSRGLVIGKAHLVNDSTDSNQLKKGEILVAPGTDFNLVDSFYECAGSITEEGGILSHASIVARELKKPCLVGIKNLIRKIQNKDNLILNGTIGLVANLRDINVALIGTKIDAKIFGSKVARLSLLKRKGYPVLDGIAISFDPKKYNLLELNEILYKSTVNMWKTKFLIIRSSSSEEDGLKFSMAGKYESIKCSNNFNSFTKTLRKMEKANHLQIFIQPYIASSIGGVSFLEKNTNKFITEVSENGPQDVVKGKVNERFSGYIDNEMKNIDKDWKKELFLQLKKIQSEFSFDIDVEWTIDKFGNFKIFQVRPITSKEVFYDIKKE</sequence>
<name>A0A0F4LII3_9LACO</name>
<gene>
    <name evidence="2" type="ORF">JF74_03940</name>
</gene>
<organism evidence="2 3">
    <name type="scientific">Lactobacillus melliventris</name>
    <dbReference type="NCBI Taxonomy" id="1218507"/>
    <lineage>
        <taxon>Bacteria</taxon>
        <taxon>Bacillati</taxon>
        <taxon>Bacillota</taxon>
        <taxon>Bacilli</taxon>
        <taxon>Lactobacillales</taxon>
        <taxon>Lactobacillaceae</taxon>
        <taxon>Lactobacillus</taxon>
    </lineage>
</organism>
<dbReference type="SUPFAM" id="SSF56059">
    <property type="entry name" value="Glutathione synthetase ATP-binding domain-like"/>
    <property type="match status" value="1"/>
</dbReference>
<dbReference type="RefSeq" id="WP_046324365.1">
    <property type="nucleotide sequence ID" value="NZ_JBHTMT010000008.1"/>
</dbReference>
<dbReference type="Gene3D" id="3.30.470.20">
    <property type="entry name" value="ATP-grasp fold, B domain"/>
    <property type="match status" value="1"/>
</dbReference>
<dbReference type="HOGENOM" id="CLU_394720_0_0_9"/>
<dbReference type="InterPro" id="IPR036637">
    <property type="entry name" value="Phosphohistidine_dom_sf"/>
</dbReference>
<dbReference type="Gene3D" id="3.50.30.10">
    <property type="entry name" value="Phosphohistidine domain"/>
    <property type="match status" value="1"/>
</dbReference>
<reference evidence="2 3" key="1">
    <citation type="submission" date="2015-01" db="EMBL/GenBank/DDBJ databases">
        <title>Comparative genomics of the lactic acid bacteria isolated from the honey bee gut.</title>
        <authorList>
            <person name="Ellegaard K.M."/>
            <person name="Tamarit D."/>
            <person name="Javelind E."/>
            <person name="Olofsson T."/>
            <person name="Andersson S.G."/>
            <person name="Vasquez A."/>
        </authorList>
    </citation>
    <scope>NUCLEOTIDE SEQUENCE [LARGE SCALE GENOMIC DNA]</scope>
    <source>
        <strain evidence="2 3">Hma8</strain>
    </source>
</reference>
<dbReference type="EMBL" id="JXLI01000008">
    <property type="protein sequence ID" value="KJY57371.1"/>
    <property type="molecule type" value="Genomic_DNA"/>
</dbReference>
<evidence type="ECO:0000259" key="1">
    <source>
        <dbReference type="Pfam" id="PF00391"/>
    </source>
</evidence>
<dbReference type="PANTHER" id="PTHR43615">
    <property type="entry name" value="PHOSPHOENOLPYRUVATE SYNTHASE-RELATED"/>
    <property type="match status" value="1"/>
</dbReference>
<dbReference type="Proteomes" id="UP000033531">
    <property type="component" value="Unassembled WGS sequence"/>
</dbReference>
<dbReference type="PANTHER" id="PTHR43615:SF1">
    <property type="entry name" value="PPDK_N DOMAIN-CONTAINING PROTEIN"/>
    <property type="match status" value="1"/>
</dbReference>